<sequence length="217" mass="22912">MSVCLGVTKTIAVTSLGIYTGMVTSGAIIAFATPWDILMCKLSKTLRKLSAIAVSFSTLSTIFFGLSYFYAPKTAQHPYLLYGLAVGPVSCVYSLALKVLFKCKKTCGSARTNVCPASGAVGGVCPVTAGRQDDGVLESCPAGFSTKDLEEGSAPDEKKIKEAVDKHLSIEKRLHELEPKLAKCHTSIALYLTSLAIISVAGLAQSVFGVYGEGLFI</sequence>
<dbReference type="AlphaFoldDB" id="A0A376B3J3"/>
<accession>A0A376B3J3</accession>
<evidence type="ECO:0000256" key="5">
    <source>
        <dbReference type="ARBA" id="ARBA00038013"/>
    </source>
</evidence>
<dbReference type="GO" id="GO:0000422">
    <property type="term" value="P:autophagy of mitochondrion"/>
    <property type="evidence" value="ECO:0007669"/>
    <property type="project" value="TreeGrafter"/>
</dbReference>
<keyword evidence="2 6" id="KW-0812">Transmembrane</keyword>
<proteinExistence type="inferred from homology"/>
<reference evidence="8" key="1">
    <citation type="submission" date="2018-06" db="EMBL/GenBank/DDBJ databases">
        <authorList>
            <person name="Guldener U."/>
        </authorList>
    </citation>
    <scope>NUCLEOTIDE SEQUENCE [LARGE SCALE GENOMIC DNA]</scope>
    <source>
        <strain evidence="8">UTAD17</strain>
    </source>
</reference>
<comment type="similarity">
    <text evidence="5">Belongs to the ATG33 family.</text>
</comment>
<evidence type="ECO:0000256" key="3">
    <source>
        <dbReference type="ARBA" id="ARBA00022989"/>
    </source>
</evidence>
<evidence type="ECO:0000256" key="1">
    <source>
        <dbReference type="ARBA" id="ARBA00004141"/>
    </source>
</evidence>
<feature type="transmembrane region" description="Helical" evidence="6">
    <location>
        <begin position="188"/>
        <end position="211"/>
    </location>
</feature>
<dbReference type="OrthoDB" id="3972626at2759"/>
<dbReference type="Proteomes" id="UP000262825">
    <property type="component" value="Unassembled WGS sequence"/>
</dbReference>
<name>A0A376B3J3_9ASCO</name>
<keyword evidence="4 6" id="KW-0472">Membrane</keyword>
<evidence type="ECO:0008006" key="9">
    <source>
        <dbReference type="Google" id="ProtNLM"/>
    </source>
</evidence>
<dbReference type="GO" id="GO:0005741">
    <property type="term" value="C:mitochondrial outer membrane"/>
    <property type="evidence" value="ECO:0007669"/>
    <property type="project" value="TreeGrafter"/>
</dbReference>
<keyword evidence="8" id="KW-1185">Reference proteome</keyword>
<dbReference type="PANTHER" id="PTHR37278">
    <property type="entry name" value="AUTOPHAGY-RELATED PROTEIN 33-RELATED"/>
    <property type="match status" value="1"/>
</dbReference>
<comment type="subcellular location">
    <subcellularLocation>
        <location evidence="1">Membrane</location>
        <topology evidence="1">Multi-pass membrane protein</topology>
    </subcellularLocation>
</comment>
<evidence type="ECO:0000256" key="2">
    <source>
        <dbReference type="ARBA" id="ARBA00022692"/>
    </source>
</evidence>
<feature type="transmembrane region" description="Helical" evidence="6">
    <location>
        <begin position="49"/>
        <end position="70"/>
    </location>
</feature>
<keyword evidence="3 6" id="KW-1133">Transmembrane helix</keyword>
<feature type="transmembrane region" description="Helical" evidence="6">
    <location>
        <begin position="16"/>
        <end position="37"/>
    </location>
</feature>
<dbReference type="GO" id="GO:0016236">
    <property type="term" value="P:macroautophagy"/>
    <property type="evidence" value="ECO:0007669"/>
    <property type="project" value="TreeGrafter"/>
</dbReference>
<evidence type="ECO:0000256" key="6">
    <source>
        <dbReference type="SAM" id="Phobius"/>
    </source>
</evidence>
<organism evidence="7 8">
    <name type="scientific">Saccharomycodes ludwigii</name>
    <dbReference type="NCBI Taxonomy" id="36035"/>
    <lineage>
        <taxon>Eukaryota</taxon>
        <taxon>Fungi</taxon>
        <taxon>Dikarya</taxon>
        <taxon>Ascomycota</taxon>
        <taxon>Saccharomycotina</taxon>
        <taxon>Saccharomycetes</taxon>
        <taxon>Saccharomycodales</taxon>
        <taxon>Saccharomycodaceae</taxon>
        <taxon>Saccharomycodes</taxon>
    </lineage>
</organism>
<dbReference type="PANTHER" id="PTHR37278:SF1">
    <property type="entry name" value="AUTOPHAGY-RELATED PROTEIN 33-RELATED"/>
    <property type="match status" value="1"/>
</dbReference>
<evidence type="ECO:0000256" key="4">
    <source>
        <dbReference type="ARBA" id="ARBA00023136"/>
    </source>
</evidence>
<protein>
    <recommendedName>
        <fullName evidence="9">Autophagy-related protein 33</fullName>
    </recommendedName>
</protein>
<evidence type="ECO:0000313" key="7">
    <source>
        <dbReference type="EMBL" id="SSD59159.1"/>
    </source>
</evidence>
<feature type="transmembrane region" description="Helical" evidence="6">
    <location>
        <begin position="82"/>
        <end position="101"/>
    </location>
</feature>
<gene>
    <name evidence="7" type="ORF">SCODWIG_00920</name>
</gene>
<dbReference type="InterPro" id="IPR051668">
    <property type="entry name" value="ATG33"/>
</dbReference>
<evidence type="ECO:0000313" key="8">
    <source>
        <dbReference type="Proteomes" id="UP000262825"/>
    </source>
</evidence>
<dbReference type="VEuPathDB" id="FungiDB:SCODWIG_00920"/>
<dbReference type="EMBL" id="UFAJ01000099">
    <property type="protein sequence ID" value="SSD59159.1"/>
    <property type="molecule type" value="Genomic_DNA"/>
</dbReference>